<name>A0A495MK15_9FLAO</name>
<protein>
    <submittedName>
        <fullName evidence="3">Uncharacterized protein YndB with AHSA1/START domain</fullName>
    </submittedName>
</protein>
<evidence type="ECO:0000313" key="4">
    <source>
        <dbReference type="Proteomes" id="UP000277579"/>
    </source>
</evidence>
<reference evidence="3 4" key="1">
    <citation type="submission" date="2018-10" db="EMBL/GenBank/DDBJ databases">
        <title>Genomic Encyclopedia of Archaeal and Bacterial Type Strains, Phase II (KMG-II): from individual species to whole genera.</title>
        <authorList>
            <person name="Goeker M."/>
        </authorList>
    </citation>
    <scope>NUCLEOTIDE SEQUENCE [LARGE SCALE GENOMIC DNA]</scope>
    <source>
        <strain evidence="3 4">DSM 29537</strain>
    </source>
</reference>
<accession>A0A495MK15</accession>
<dbReference type="Pfam" id="PF08327">
    <property type="entry name" value="AHSA1"/>
    <property type="match status" value="1"/>
</dbReference>
<dbReference type="AlphaFoldDB" id="A0A495MK15"/>
<dbReference type="RefSeq" id="WP_121375093.1">
    <property type="nucleotide sequence ID" value="NZ_RBLC01000001.1"/>
</dbReference>
<gene>
    <name evidence="3" type="ORF">CLV94_0757</name>
</gene>
<dbReference type="CDD" id="cd08897">
    <property type="entry name" value="SRPBCC_CalC_Aha1-like_4"/>
    <property type="match status" value="1"/>
</dbReference>
<feature type="domain" description="Activator of Hsp90 ATPase homologue 1/2-like C-terminal" evidence="2">
    <location>
        <begin position="15"/>
        <end position="137"/>
    </location>
</feature>
<evidence type="ECO:0000313" key="3">
    <source>
        <dbReference type="EMBL" id="RKS25715.1"/>
    </source>
</evidence>
<dbReference type="EMBL" id="RBLC01000001">
    <property type="protein sequence ID" value="RKS25715.1"/>
    <property type="molecule type" value="Genomic_DNA"/>
</dbReference>
<dbReference type="Gene3D" id="3.30.530.20">
    <property type="match status" value="1"/>
</dbReference>
<dbReference type="InterPro" id="IPR023393">
    <property type="entry name" value="START-like_dom_sf"/>
</dbReference>
<sequence>MENPKQPITVAATVKAPIQKVWQSFTAPEHSVNWSFASDDWHAPEAENDLRTGGKFRTKMAAKDGSMSFDFVGVYTNVENHKKIEYKLGDGRFVSISFEDLGDSVTVTETFDPENTHPVEFQKAGWQAIMDNFKKYTETL</sequence>
<proteinExistence type="inferred from homology"/>
<evidence type="ECO:0000256" key="1">
    <source>
        <dbReference type="ARBA" id="ARBA00006817"/>
    </source>
</evidence>
<dbReference type="SUPFAM" id="SSF55961">
    <property type="entry name" value="Bet v1-like"/>
    <property type="match status" value="1"/>
</dbReference>
<comment type="caution">
    <text evidence="3">The sequence shown here is derived from an EMBL/GenBank/DDBJ whole genome shotgun (WGS) entry which is preliminary data.</text>
</comment>
<comment type="similarity">
    <text evidence="1">Belongs to the AHA1 family.</text>
</comment>
<dbReference type="OrthoDB" id="384974at2"/>
<keyword evidence="4" id="KW-1185">Reference proteome</keyword>
<evidence type="ECO:0000259" key="2">
    <source>
        <dbReference type="Pfam" id="PF08327"/>
    </source>
</evidence>
<dbReference type="Proteomes" id="UP000277579">
    <property type="component" value="Unassembled WGS sequence"/>
</dbReference>
<organism evidence="3 4">
    <name type="scientific">Flavobacterium endophyticum</name>
    <dbReference type="NCBI Taxonomy" id="1540163"/>
    <lineage>
        <taxon>Bacteria</taxon>
        <taxon>Pseudomonadati</taxon>
        <taxon>Bacteroidota</taxon>
        <taxon>Flavobacteriia</taxon>
        <taxon>Flavobacteriales</taxon>
        <taxon>Flavobacteriaceae</taxon>
        <taxon>Flavobacterium</taxon>
    </lineage>
</organism>
<dbReference type="InterPro" id="IPR013538">
    <property type="entry name" value="ASHA1/2-like_C"/>
</dbReference>